<sequence length="70" mass="7092">MARAARSAGHAASCGARAGRGLSGLAVAVGRHRGPEAHDRAGPGGAKCRSHLWNDFLRDSQHGAIAANHG</sequence>
<dbReference type="AlphaFoldDB" id="A0AAP8D1W8"/>
<evidence type="ECO:0000313" key="1">
    <source>
        <dbReference type="EMBL" id="OYQ09400.1"/>
    </source>
</evidence>
<dbReference type="Proteomes" id="UP000216164">
    <property type="component" value="Unassembled WGS sequence"/>
</dbReference>
<dbReference type="EMBL" id="NCTK01000002">
    <property type="protein sequence ID" value="OYQ09400.1"/>
    <property type="molecule type" value="Genomic_DNA"/>
</dbReference>
<reference evidence="1 2" key="1">
    <citation type="submission" date="2017-04" db="EMBL/GenBank/DDBJ databases">
        <title>Genome Announcement: Closed genomes of Ralstonia solanacearum strains K60, UW551, and UW700.</title>
        <authorList>
            <person name="Hayes M."/>
            <person name="Macintyre A.M."/>
            <person name="Allen C."/>
        </authorList>
    </citation>
    <scope>NUCLEOTIDE SEQUENCE [LARGE SCALE GENOMIC DNA]</scope>
    <source>
        <strain evidence="1 2">UW25</strain>
    </source>
</reference>
<name>A0AAP8D1W8_RALSL</name>
<evidence type="ECO:0000313" key="2">
    <source>
        <dbReference type="Proteomes" id="UP000216164"/>
    </source>
</evidence>
<organism evidence="1 2">
    <name type="scientific">Ralstonia solanacearum K60</name>
    <dbReference type="NCBI Taxonomy" id="1091042"/>
    <lineage>
        <taxon>Bacteria</taxon>
        <taxon>Pseudomonadati</taxon>
        <taxon>Pseudomonadota</taxon>
        <taxon>Betaproteobacteria</taxon>
        <taxon>Burkholderiales</taxon>
        <taxon>Burkholderiaceae</taxon>
        <taxon>Ralstonia</taxon>
        <taxon>Ralstonia solanacearum species complex</taxon>
    </lineage>
</organism>
<comment type="caution">
    <text evidence="1">The sequence shown here is derived from an EMBL/GenBank/DDBJ whole genome shotgun (WGS) entry which is preliminary data.</text>
</comment>
<gene>
    <name evidence="1" type="ORF">B7R77_20975</name>
</gene>
<proteinExistence type="predicted"/>
<protein>
    <submittedName>
        <fullName evidence="1">Uncharacterized protein</fullName>
    </submittedName>
</protein>
<accession>A0AAP8D1W8</accession>